<dbReference type="InterPro" id="IPR006597">
    <property type="entry name" value="Sel1-like"/>
</dbReference>
<reference evidence="1" key="1">
    <citation type="submission" date="2022-09" db="EMBL/GenBank/DDBJ databases">
        <title>Rhodovastum sp. nov. RN2-1 isolated from soil in Seongnam, South Korea.</title>
        <authorList>
            <person name="Le N.T."/>
        </authorList>
    </citation>
    <scope>NUCLEOTIDE SEQUENCE</scope>
    <source>
        <strain evidence="1">RN2-1</strain>
    </source>
</reference>
<gene>
    <name evidence="1" type="ORF">OL599_25620</name>
</gene>
<accession>A0AA41YWS8</accession>
<dbReference type="EMBL" id="JAPDNT010000069">
    <property type="protein sequence ID" value="MCW3477923.1"/>
    <property type="molecule type" value="Genomic_DNA"/>
</dbReference>
<dbReference type="InterPro" id="IPR050767">
    <property type="entry name" value="Sel1_AlgK"/>
</dbReference>
<protein>
    <recommendedName>
        <fullName evidence="3">Sel1 repeat family protein</fullName>
    </recommendedName>
</protein>
<evidence type="ECO:0000313" key="1">
    <source>
        <dbReference type="EMBL" id="MCW3477923.1"/>
    </source>
</evidence>
<sequence>MARAGDPEANYRMGLHHLEGSKRDVVLAAMYLRDAAKVGHLEARLQIAAALMHGFDDSSGLGKSFSLFCWFLALNIRSFNANDSWVMDEINAGSLTFAFLYCMAKIFSRQEHEAVALLTTRAREHGSMLAMGALGYCYAEGKGVPQNFVEAYIWFNLATAVGLRAAAQDRDRFAEKLVPEQLIQAQHQAADTFSSLFGSEPPSAV</sequence>
<proteinExistence type="predicted"/>
<comment type="caution">
    <text evidence="1">The sequence shown here is derived from an EMBL/GenBank/DDBJ whole genome shotgun (WGS) entry which is preliminary data.</text>
</comment>
<dbReference type="SUPFAM" id="SSF81901">
    <property type="entry name" value="HCP-like"/>
    <property type="match status" value="1"/>
</dbReference>
<dbReference type="Proteomes" id="UP001165679">
    <property type="component" value="Unassembled WGS sequence"/>
</dbReference>
<reference evidence="1" key="2">
    <citation type="submission" date="2022-10" db="EMBL/GenBank/DDBJ databases">
        <authorList>
            <person name="Trinh H.N."/>
        </authorList>
    </citation>
    <scope>NUCLEOTIDE SEQUENCE</scope>
    <source>
        <strain evidence="1">RN2-1</strain>
    </source>
</reference>
<evidence type="ECO:0008006" key="3">
    <source>
        <dbReference type="Google" id="ProtNLM"/>
    </source>
</evidence>
<name>A0AA41YWS8_9PROT</name>
<dbReference type="Gene3D" id="1.25.40.10">
    <property type="entry name" value="Tetratricopeptide repeat domain"/>
    <property type="match status" value="2"/>
</dbReference>
<dbReference type="RefSeq" id="WP_264716915.1">
    <property type="nucleotide sequence ID" value="NZ_JAPDNT010000069.1"/>
</dbReference>
<keyword evidence="2" id="KW-1185">Reference proteome</keyword>
<dbReference type="Pfam" id="PF08238">
    <property type="entry name" value="Sel1"/>
    <property type="match status" value="2"/>
</dbReference>
<dbReference type="AlphaFoldDB" id="A0AA41YWS8"/>
<dbReference type="InterPro" id="IPR011990">
    <property type="entry name" value="TPR-like_helical_dom_sf"/>
</dbReference>
<organism evidence="1 2">
    <name type="scientific">Limobrevibacterium gyesilva</name>
    <dbReference type="NCBI Taxonomy" id="2991712"/>
    <lineage>
        <taxon>Bacteria</taxon>
        <taxon>Pseudomonadati</taxon>
        <taxon>Pseudomonadota</taxon>
        <taxon>Alphaproteobacteria</taxon>
        <taxon>Acetobacterales</taxon>
        <taxon>Acetobacteraceae</taxon>
        <taxon>Limobrevibacterium</taxon>
    </lineage>
</organism>
<dbReference type="SMART" id="SM00671">
    <property type="entry name" value="SEL1"/>
    <property type="match status" value="2"/>
</dbReference>
<dbReference type="PANTHER" id="PTHR11102">
    <property type="entry name" value="SEL-1-LIKE PROTEIN"/>
    <property type="match status" value="1"/>
</dbReference>
<dbReference type="PANTHER" id="PTHR11102:SF160">
    <property type="entry name" value="ERAD-ASSOCIATED E3 UBIQUITIN-PROTEIN LIGASE COMPONENT HRD3"/>
    <property type="match status" value="1"/>
</dbReference>
<evidence type="ECO:0000313" key="2">
    <source>
        <dbReference type="Proteomes" id="UP001165679"/>
    </source>
</evidence>